<name>A0A4R7UCD1_9BACT</name>
<dbReference type="RefSeq" id="WP_134111048.1">
    <property type="nucleotide sequence ID" value="NZ_SOCN01000002.1"/>
</dbReference>
<dbReference type="OrthoDB" id="402202at2"/>
<dbReference type="InterPro" id="IPR036852">
    <property type="entry name" value="Peptidase_S8/S53_dom_sf"/>
</dbReference>
<dbReference type="EMBL" id="SOCN01000002">
    <property type="protein sequence ID" value="TDV23586.1"/>
    <property type="molecule type" value="Genomic_DNA"/>
</dbReference>
<accession>A0A4R7UCD1</accession>
<protein>
    <submittedName>
        <fullName evidence="2">Subtilase family protein</fullName>
    </submittedName>
</protein>
<dbReference type="Pfam" id="PF00082">
    <property type="entry name" value="Peptidase_S8"/>
    <property type="match status" value="1"/>
</dbReference>
<dbReference type="GO" id="GO:0006508">
    <property type="term" value="P:proteolysis"/>
    <property type="evidence" value="ECO:0007669"/>
    <property type="project" value="InterPro"/>
</dbReference>
<evidence type="ECO:0000313" key="3">
    <source>
        <dbReference type="Proteomes" id="UP000295757"/>
    </source>
</evidence>
<organism evidence="2 3">
    <name type="scientific">Mycoplasmopsis mustelae</name>
    <dbReference type="NCBI Taxonomy" id="171289"/>
    <lineage>
        <taxon>Bacteria</taxon>
        <taxon>Bacillati</taxon>
        <taxon>Mycoplasmatota</taxon>
        <taxon>Mycoplasmoidales</taxon>
        <taxon>Metamycoplasmataceae</taxon>
        <taxon>Mycoplasmopsis</taxon>
    </lineage>
</organism>
<keyword evidence="3" id="KW-1185">Reference proteome</keyword>
<feature type="domain" description="Peptidase S8/S53" evidence="1">
    <location>
        <begin position="58"/>
        <end position="446"/>
    </location>
</feature>
<dbReference type="GO" id="GO:0004252">
    <property type="term" value="F:serine-type endopeptidase activity"/>
    <property type="evidence" value="ECO:0007669"/>
    <property type="project" value="InterPro"/>
</dbReference>
<dbReference type="InterPro" id="IPR000209">
    <property type="entry name" value="Peptidase_S8/S53_dom"/>
</dbReference>
<evidence type="ECO:0000313" key="2">
    <source>
        <dbReference type="EMBL" id="TDV23586.1"/>
    </source>
</evidence>
<dbReference type="SUPFAM" id="SSF52743">
    <property type="entry name" value="Subtilisin-like"/>
    <property type="match status" value="1"/>
</dbReference>
<gene>
    <name evidence="2" type="ORF">BCF59_0580</name>
</gene>
<dbReference type="AlphaFoldDB" id="A0A4R7UCD1"/>
<comment type="caution">
    <text evidence="2">The sequence shown here is derived from an EMBL/GenBank/DDBJ whole genome shotgun (WGS) entry which is preliminary data.</text>
</comment>
<proteinExistence type="predicted"/>
<reference evidence="2 3" key="1">
    <citation type="submission" date="2019-03" db="EMBL/GenBank/DDBJ databases">
        <title>Genomic Encyclopedia of Archaeal and Bacterial Type Strains, Phase II (KMG-II): from individual species to whole genera.</title>
        <authorList>
            <person name="Goeker M."/>
        </authorList>
    </citation>
    <scope>NUCLEOTIDE SEQUENCE [LARGE SCALE GENOMIC DNA]</scope>
    <source>
        <strain evidence="2 3">ATCC 35214</strain>
    </source>
</reference>
<sequence>MKKWIKKLSLFTSIAATTGFGFSVSINYDQNLVRDIWKYDNIHSKLWNKLGVKERSNKEVKIGIIDDGVIDFNILKFNGNTTDNVYQSNRKLNYNLFDMYYYINDIFSQTEEISNNNAKSGYVNYNNDLTSTDVYYKIKNSDKGAKYERYDDSFLKSWQINGHATKIASIIGSDSGLLRNAKFYSTSFRRIQKKSNLEILRSNLEFFRKNRVKYINLSYSNFYDKTFFDLYNAILNLNFSEIATKNKNFEKIISIEYPDEAALLDEYAYKYDMKFFISAGNSNESIPKWLDLIQELIYKKLNLNNLSSQNKSILEKTKEIFNAELEFWKKPFSIQRSKNTFIIGAYDINTNEVENYSNGTIKKFEDSPLGLGPDKFSEETLLLEPDPQSTSTKFDDPDINKWAGTSFSTPVLLALSALLSALNNYDYEVPELKAILLASFDLGKYDNYAPNDIPKNVGSGFINWKKMKYFSKKIKKIKVKDLYYAKNQEMKFTKEVSGDGRFIAIVSSFSDLHKLSKKERETIDKKEIDQHINIINTKLKGDIYATPEWTYRQFHLSSYSGIGKNNDIDDNATSTNRYILPNKWTSQFYPFQYSLTIKLKKDYNWYNLYYDSIYIILEDRDGKDVYLNKLSV</sequence>
<dbReference type="Gene3D" id="3.40.50.200">
    <property type="entry name" value="Peptidase S8/S53 domain"/>
    <property type="match status" value="1"/>
</dbReference>
<evidence type="ECO:0000259" key="1">
    <source>
        <dbReference type="Pfam" id="PF00082"/>
    </source>
</evidence>
<dbReference type="Proteomes" id="UP000295757">
    <property type="component" value="Unassembled WGS sequence"/>
</dbReference>